<dbReference type="AlphaFoldDB" id="A0A1G1YWJ8"/>
<protein>
    <recommendedName>
        <fullName evidence="3">Methyltransferase</fullName>
    </recommendedName>
</protein>
<dbReference type="Gene3D" id="3.40.50.150">
    <property type="entry name" value="Vaccinia Virus protein VP39"/>
    <property type="match status" value="1"/>
</dbReference>
<dbReference type="Pfam" id="PF13578">
    <property type="entry name" value="Methyltransf_24"/>
    <property type="match status" value="1"/>
</dbReference>
<reference evidence="1 2" key="1">
    <citation type="journal article" date="2016" name="Nat. Commun.">
        <title>Thousands of microbial genomes shed light on interconnected biogeochemical processes in an aquifer system.</title>
        <authorList>
            <person name="Anantharaman K."/>
            <person name="Brown C.T."/>
            <person name="Hug L.A."/>
            <person name="Sharon I."/>
            <person name="Castelle C.J."/>
            <person name="Probst A.J."/>
            <person name="Thomas B.C."/>
            <person name="Singh A."/>
            <person name="Wilkins M.J."/>
            <person name="Karaoz U."/>
            <person name="Brodie E.L."/>
            <person name="Williams K.H."/>
            <person name="Hubbard S.S."/>
            <person name="Banfield J.F."/>
        </authorList>
    </citation>
    <scope>NUCLEOTIDE SEQUENCE [LARGE SCALE GENOMIC DNA]</scope>
</reference>
<evidence type="ECO:0000313" key="1">
    <source>
        <dbReference type="EMBL" id="OGY56763.1"/>
    </source>
</evidence>
<dbReference type="SUPFAM" id="SSF53335">
    <property type="entry name" value="S-adenosyl-L-methionine-dependent methyltransferases"/>
    <property type="match status" value="1"/>
</dbReference>
<dbReference type="InterPro" id="IPR029063">
    <property type="entry name" value="SAM-dependent_MTases_sf"/>
</dbReference>
<gene>
    <name evidence="1" type="ORF">A2119_01850</name>
</gene>
<evidence type="ECO:0008006" key="3">
    <source>
        <dbReference type="Google" id="ProtNLM"/>
    </source>
</evidence>
<sequence length="206" mass="23491">MKEEIAKITRYLAIRGIFIREGSASIDELSYLADLTQRENAQLIGEIGFNAGFSSYAFLKANPRVEVVSFDIGHHRYVKSAKKFIDRQFPGRHKLIYGDSRDTVSRFAKENPGVRFDLVFIDGGHDYEIAKADILNFKQLCTEKTAVVMDDLVPWLKWGMGPMKAWEEAVNDGLVKQEEVIKDGMRVNRVDPPGKNVWALGRYVYK</sequence>
<comment type="caution">
    <text evidence="1">The sequence shown here is derived from an EMBL/GenBank/DDBJ whole genome shotgun (WGS) entry which is preliminary data.</text>
</comment>
<name>A0A1G1YWJ8_9BACT</name>
<evidence type="ECO:0000313" key="2">
    <source>
        <dbReference type="Proteomes" id="UP000178179"/>
    </source>
</evidence>
<dbReference type="Proteomes" id="UP000178179">
    <property type="component" value="Unassembled WGS sequence"/>
</dbReference>
<proteinExistence type="predicted"/>
<organism evidence="1 2">
    <name type="scientific">Candidatus Colwellbacteria bacterium GWA2_46_10</name>
    <dbReference type="NCBI Taxonomy" id="1797684"/>
    <lineage>
        <taxon>Bacteria</taxon>
        <taxon>Candidatus Colwelliibacteriota</taxon>
    </lineage>
</organism>
<accession>A0A1G1YWJ8</accession>
<dbReference type="EMBL" id="MHIS01000008">
    <property type="protein sequence ID" value="OGY56763.1"/>
    <property type="molecule type" value="Genomic_DNA"/>
</dbReference>